<dbReference type="PANTHER" id="PTHR30146">
    <property type="entry name" value="LACI-RELATED TRANSCRIPTIONAL REPRESSOR"/>
    <property type="match status" value="1"/>
</dbReference>
<dbReference type="RefSeq" id="WP_072831449.1">
    <property type="nucleotide sequence ID" value="NZ_FQXP01000005.1"/>
</dbReference>
<dbReference type="PROSITE" id="PS50943">
    <property type="entry name" value="HTH_CROC1"/>
    <property type="match status" value="1"/>
</dbReference>
<dbReference type="GO" id="GO:0003700">
    <property type="term" value="F:DNA-binding transcription factor activity"/>
    <property type="evidence" value="ECO:0007669"/>
    <property type="project" value="TreeGrafter"/>
</dbReference>
<dbReference type="Proteomes" id="UP000184526">
    <property type="component" value="Unassembled WGS sequence"/>
</dbReference>
<keyword evidence="1" id="KW-0805">Transcription regulation</keyword>
<evidence type="ECO:0000256" key="3">
    <source>
        <dbReference type="ARBA" id="ARBA00023163"/>
    </source>
</evidence>
<dbReference type="EMBL" id="FQXP01000005">
    <property type="protein sequence ID" value="SHH82447.1"/>
    <property type="molecule type" value="Genomic_DNA"/>
</dbReference>
<dbReference type="Gene3D" id="1.10.260.40">
    <property type="entry name" value="lambda repressor-like DNA-binding domains"/>
    <property type="match status" value="1"/>
</dbReference>
<dbReference type="Pfam" id="PF13377">
    <property type="entry name" value="Peripla_BP_3"/>
    <property type="match status" value="1"/>
</dbReference>
<dbReference type="SUPFAM" id="SSF53822">
    <property type="entry name" value="Periplasmic binding protein-like I"/>
    <property type="match status" value="1"/>
</dbReference>
<dbReference type="PANTHER" id="PTHR30146:SF149">
    <property type="entry name" value="HTH-TYPE TRANSCRIPTIONAL REGULATOR EBGR"/>
    <property type="match status" value="1"/>
</dbReference>
<dbReference type="SMART" id="SM00354">
    <property type="entry name" value="HTH_LACI"/>
    <property type="match status" value="1"/>
</dbReference>
<gene>
    <name evidence="6" type="ORF">SAMN02745196_01549</name>
</gene>
<dbReference type="STRING" id="1121306.SAMN02745196_01549"/>
<name>A0A1M5W4P3_9CLOT</name>
<evidence type="ECO:0000313" key="6">
    <source>
        <dbReference type="EMBL" id="SHH82447.1"/>
    </source>
</evidence>
<dbReference type="GO" id="GO:0000976">
    <property type="term" value="F:transcription cis-regulatory region binding"/>
    <property type="evidence" value="ECO:0007669"/>
    <property type="project" value="TreeGrafter"/>
</dbReference>
<dbReference type="InterPro" id="IPR001387">
    <property type="entry name" value="Cro/C1-type_HTH"/>
</dbReference>
<dbReference type="PROSITE" id="PS50932">
    <property type="entry name" value="HTH_LACI_2"/>
    <property type="match status" value="1"/>
</dbReference>
<reference evidence="6 7" key="1">
    <citation type="submission" date="2016-11" db="EMBL/GenBank/DDBJ databases">
        <authorList>
            <person name="Jaros S."/>
            <person name="Januszkiewicz K."/>
            <person name="Wedrychowicz H."/>
        </authorList>
    </citation>
    <scope>NUCLEOTIDE SEQUENCE [LARGE SCALE GENOMIC DNA]</scope>
    <source>
        <strain evidence="6 7">DSM 3089</strain>
    </source>
</reference>
<sequence length="357" mass="40302">MPVTINEVAKEAGVSITTVSRVLNNNYPVKKETRERIEQAIEKLNYRPNIMARGLITKRTSVIGIIVPGITNLFFSTIVEEIQSIIKKSGYSISLCNTGGSYKEERNLVEDMICRQADGIIVIDPAIENIKEHYYKQIGERLPTIIINSASDNNDCSCICYDEESGLEQAFEYLNNLKHNKVLLIRGEKSLSYDIREEIYKKFIDKYGFDYEKVLTVGGGNSIEVVEKTEKELMRIFQEDKPTAVFACNDLMAVGATKVCKRLSLRIPEDISIISVDNTLLAQTNSPRLTSIDFNMSNIAKVVSMDILDKINKDSKQITKKVFKTELIQGESCKEAKDTKIDLKEGTTLKFKKVVLK</sequence>
<dbReference type="CDD" id="cd06267">
    <property type="entry name" value="PBP1_LacI_sugar_binding-like"/>
    <property type="match status" value="1"/>
</dbReference>
<dbReference type="InterPro" id="IPR010982">
    <property type="entry name" value="Lambda_DNA-bd_dom_sf"/>
</dbReference>
<dbReference type="OrthoDB" id="9789891at2"/>
<dbReference type="InterPro" id="IPR046335">
    <property type="entry name" value="LacI/GalR-like_sensor"/>
</dbReference>
<dbReference type="InterPro" id="IPR000843">
    <property type="entry name" value="HTH_LacI"/>
</dbReference>
<proteinExistence type="predicted"/>
<evidence type="ECO:0000256" key="1">
    <source>
        <dbReference type="ARBA" id="ARBA00023015"/>
    </source>
</evidence>
<dbReference type="Pfam" id="PF00356">
    <property type="entry name" value="LacI"/>
    <property type="match status" value="1"/>
</dbReference>
<evidence type="ECO:0000259" key="5">
    <source>
        <dbReference type="PROSITE" id="PS50943"/>
    </source>
</evidence>
<evidence type="ECO:0000313" key="7">
    <source>
        <dbReference type="Proteomes" id="UP000184526"/>
    </source>
</evidence>
<dbReference type="PRINTS" id="PR00036">
    <property type="entry name" value="HTHLACI"/>
</dbReference>
<evidence type="ECO:0000259" key="4">
    <source>
        <dbReference type="PROSITE" id="PS50932"/>
    </source>
</evidence>
<keyword evidence="2" id="KW-0238">DNA-binding</keyword>
<dbReference type="PROSITE" id="PS00356">
    <property type="entry name" value="HTH_LACI_1"/>
    <property type="match status" value="1"/>
</dbReference>
<dbReference type="SUPFAM" id="SSF47413">
    <property type="entry name" value="lambda repressor-like DNA-binding domains"/>
    <property type="match status" value="1"/>
</dbReference>
<keyword evidence="3" id="KW-0804">Transcription</keyword>
<feature type="domain" description="HTH cro/C1-type" evidence="5">
    <location>
        <begin position="4"/>
        <end position="47"/>
    </location>
</feature>
<evidence type="ECO:0000256" key="2">
    <source>
        <dbReference type="ARBA" id="ARBA00023125"/>
    </source>
</evidence>
<dbReference type="CDD" id="cd01392">
    <property type="entry name" value="HTH_LacI"/>
    <property type="match status" value="1"/>
</dbReference>
<organism evidence="6 7">
    <name type="scientific">Clostridium collagenovorans DSM 3089</name>
    <dbReference type="NCBI Taxonomy" id="1121306"/>
    <lineage>
        <taxon>Bacteria</taxon>
        <taxon>Bacillati</taxon>
        <taxon>Bacillota</taxon>
        <taxon>Clostridia</taxon>
        <taxon>Eubacteriales</taxon>
        <taxon>Clostridiaceae</taxon>
        <taxon>Clostridium</taxon>
    </lineage>
</organism>
<dbReference type="AlphaFoldDB" id="A0A1M5W4P3"/>
<keyword evidence="7" id="KW-1185">Reference proteome</keyword>
<feature type="domain" description="HTH lacI-type" evidence="4">
    <location>
        <begin position="3"/>
        <end position="57"/>
    </location>
</feature>
<accession>A0A1M5W4P3</accession>
<dbReference type="Gene3D" id="3.40.50.2300">
    <property type="match status" value="2"/>
</dbReference>
<protein>
    <submittedName>
        <fullName evidence="6">Transcriptional regulator, LacI family</fullName>
    </submittedName>
</protein>
<dbReference type="InterPro" id="IPR028082">
    <property type="entry name" value="Peripla_BP_I"/>
</dbReference>